<dbReference type="InterPro" id="IPR001789">
    <property type="entry name" value="Sig_transdc_resp-reg_receiver"/>
</dbReference>
<dbReference type="InterPro" id="IPR052048">
    <property type="entry name" value="ST_Response_Regulator"/>
</dbReference>
<dbReference type="EMBL" id="CP003944">
    <property type="protein sequence ID" value="AFZ48985.1"/>
    <property type="molecule type" value="Genomic_DNA"/>
</dbReference>
<reference evidence="3" key="1">
    <citation type="submission" date="2012-04" db="EMBL/GenBank/DDBJ databases">
        <title>Finished genome of Dactylococcopsis salina PCC 8305.</title>
        <authorList>
            <consortium name="US DOE Joint Genome Institute"/>
            <person name="Gugger M."/>
            <person name="Coursin T."/>
            <person name="Rippka R."/>
            <person name="Tandeau De Marsac N."/>
            <person name="Huntemann M."/>
            <person name="Wei C.-L."/>
            <person name="Han J."/>
            <person name="Detter J.C."/>
            <person name="Han C."/>
            <person name="Tapia R."/>
            <person name="Daligault H."/>
            <person name="Chen A."/>
            <person name="Krypides N."/>
            <person name="Mavromatis K."/>
            <person name="Markowitz V."/>
            <person name="Szeto E."/>
            <person name="Ivanova N."/>
            <person name="Ovchinnikova G."/>
            <person name="Pagani I."/>
            <person name="Pati A."/>
            <person name="Goodwin L."/>
            <person name="Peters L."/>
            <person name="Pitluck S."/>
            <person name="Woyke T."/>
            <person name="Kerfeld C."/>
        </authorList>
    </citation>
    <scope>NUCLEOTIDE SEQUENCE [LARGE SCALE GENOMIC DNA]</scope>
    <source>
        <strain evidence="3">PCC 8305</strain>
    </source>
</reference>
<evidence type="ECO:0000259" key="2">
    <source>
        <dbReference type="PROSITE" id="PS50110"/>
    </source>
</evidence>
<accession>K9YRJ7</accession>
<organism evidence="3 4">
    <name type="scientific">Dactylococcopsis salina (strain PCC 8305)</name>
    <name type="common">Myxobactron salinum</name>
    <dbReference type="NCBI Taxonomy" id="13035"/>
    <lineage>
        <taxon>Bacteria</taxon>
        <taxon>Bacillati</taxon>
        <taxon>Cyanobacteriota</taxon>
        <taxon>Cyanophyceae</taxon>
        <taxon>Nodosilineales</taxon>
        <taxon>Cymatolegaceae</taxon>
        <taxon>Dactylococcopsis</taxon>
    </lineage>
</organism>
<evidence type="ECO:0000313" key="4">
    <source>
        <dbReference type="Proteomes" id="UP000010482"/>
    </source>
</evidence>
<dbReference type="GO" id="GO:0003677">
    <property type="term" value="F:DNA binding"/>
    <property type="evidence" value="ECO:0007669"/>
    <property type="project" value="UniProtKB-KW"/>
</dbReference>
<dbReference type="HOGENOM" id="CLU_000445_69_15_3"/>
<protein>
    <submittedName>
        <fullName evidence="3">Response regulator containing a CheY-like receiver domain and an HTH DNA-binding domain</fullName>
    </submittedName>
</protein>
<dbReference type="SMART" id="SM00448">
    <property type="entry name" value="REC"/>
    <property type="match status" value="1"/>
</dbReference>
<dbReference type="eggNOG" id="COG2197">
    <property type="taxonomic scope" value="Bacteria"/>
</dbReference>
<dbReference type="Proteomes" id="UP000010482">
    <property type="component" value="Chromosome"/>
</dbReference>
<proteinExistence type="predicted"/>
<evidence type="ECO:0000313" key="3">
    <source>
        <dbReference type="EMBL" id="AFZ48985.1"/>
    </source>
</evidence>
<name>K9YRJ7_DACS8</name>
<sequence>MSKQATQQKTLRVLIADDHELTRYTLELILSNRQAFTLVGVARNGKEALEMAKENAPDVLVMDLQMPVMDGLSASTQIKQTHPKAQIIAYSSLEDPKMEATMENAPIDAFCSKETPTEDLIHLIQQLGDNH</sequence>
<dbReference type="AlphaFoldDB" id="K9YRJ7"/>
<dbReference type="KEGG" id="dsl:Dacsa_0171"/>
<dbReference type="InterPro" id="IPR058245">
    <property type="entry name" value="NreC/VraR/RcsB-like_REC"/>
</dbReference>
<dbReference type="Gene3D" id="3.40.50.2300">
    <property type="match status" value="1"/>
</dbReference>
<dbReference type="PROSITE" id="PS50110">
    <property type="entry name" value="RESPONSE_REGULATORY"/>
    <property type="match status" value="1"/>
</dbReference>
<dbReference type="OrthoDB" id="509129at2"/>
<dbReference type="PANTHER" id="PTHR43228">
    <property type="entry name" value="TWO-COMPONENT RESPONSE REGULATOR"/>
    <property type="match status" value="1"/>
</dbReference>
<dbReference type="InterPro" id="IPR011006">
    <property type="entry name" value="CheY-like_superfamily"/>
</dbReference>
<dbReference type="RefSeq" id="WP_015227998.1">
    <property type="nucleotide sequence ID" value="NC_019780.1"/>
</dbReference>
<keyword evidence="4" id="KW-1185">Reference proteome</keyword>
<dbReference type="PANTHER" id="PTHR43228:SF1">
    <property type="entry name" value="TWO-COMPONENT RESPONSE REGULATOR ARR22"/>
    <property type="match status" value="1"/>
</dbReference>
<keyword evidence="1" id="KW-0597">Phosphoprotein</keyword>
<dbReference type="SUPFAM" id="SSF52172">
    <property type="entry name" value="CheY-like"/>
    <property type="match status" value="1"/>
</dbReference>
<dbReference type="CDD" id="cd17535">
    <property type="entry name" value="REC_NarL-like"/>
    <property type="match status" value="1"/>
</dbReference>
<evidence type="ECO:0000256" key="1">
    <source>
        <dbReference type="PROSITE-ProRule" id="PRU00169"/>
    </source>
</evidence>
<feature type="domain" description="Response regulatory" evidence="2">
    <location>
        <begin position="12"/>
        <end position="128"/>
    </location>
</feature>
<dbReference type="GO" id="GO:0000160">
    <property type="term" value="P:phosphorelay signal transduction system"/>
    <property type="evidence" value="ECO:0007669"/>
    <property type="project" value="InterPro"/>
</dbReference>
<dbReference type="Pfam" id="PF00072">
    <property type="entry name" value="Response_reg"/>
    <property type="match status" value="1"/>
</dbReference>
<feature type="modified residue" description="4-aspartylphosphate" evidence="1">
    <location>
        <position position="63"/>
    </location>
</feature>
<gene>
    <name evidence="3" type="ORF">Dacsa_0171</name>
</gene>
<dbReference type="STRING" id="13035.Dacsa_0171"/>